<dbReference type="Proteomes" id="UP000008792">
    <property type="component" value="Unassembled WGS sequence"/>
</dbReference>
<dbReference type="AlphaFoldDB" id="B4M5S4"/>
<comment type="catalytic activity">
    <reaction evidence="10">
        <text>N-terminal L-seryl-[histone H2A] + acetyl-CoA = N-terminal N(alpha)-acetyl-L-seryl-[histone H2A] + CoA + H(+)</text>
        <dbReference type="Rhea" id="RHEA:50600"/>
        <dbReference type="Rhea" id="RHEA-COMP:12742"/>
        <dbReference type="Rhea" id="RHEA-COMP:12744"/>
        <dbReference type="ChEBI" id="CHEBI:15378"/>
        <dbReference type="ChEBI" id="CHEBI:57287"/>
        <dbReference type="ChEBI" id="CHEBI:57288"/>
        <dbReference type="ChEBI" id="CHEBI:64738"/>
        <dbReference type="ChEBI" id="CHEBI:83690"/>
        <dbReference type="EC" id="2.3.1.257"/>
    </reaction>
</comment>
<evidence type="ECO:0000256" key="3">
    <source>
        <dbReference type="ARBA" id="ARBA00008870"/>
    </source>
</evidence>
<feature type="domain" description="N-acetyltransferase" evidence="12">
    <location>
        <begin position="52"/>
        <end position="203"/>
    </location>
</feature>
<dbReference type="InterPro" id="IPR000182">
    <property type="entry name" value="GNAT_dom"/>
</dbReference>
<dbReference type="InterPro" id="IPR039949">
    <property type="entry name" value="NAA40"/>
</dbReference>
<dbReference type="EC" id="2.3.1.257" evidence="4"/>
<dbReference type="GO" id="GO:1990189">
    <property type="term" value="F:protein N-terminal-serine acetyltransferase activity"/>
    <property type="evidence" value="ECO:0007669"/>
    <property type="project" value="UniProtKB-EC"/>
</dbReference>
<keyword evidence="14" id="KW-1185">Reference proteome</keyword>
<comment type="similarity">
    <text evidence="3">Belongs to the acetyltransferase family. NAA40 subfamily.</text>
</comment>
<keyword evidence="6" id="KW-0963">Cytoplasm</keyword>
<name>B4M5S4_DROVI</name>
<dbReference type="PROSITE" id="PS51186">
    <property type="entry name" value="GNAT"/>
    <property type="match status" value="1"/>
</dbReference>
<accession>B4M5S4</accession>
<dbReference type="GO" id="GO:0010485">
    <property type="term" value="F:histone H4 acetyltransferase activity"/>
    <property type="evidence" value="ECO:0007669"/>
    <property type="project" value="InterPro"/>
</dbReference>
<comment type="catalytic activity">
    <reaction evidence="11">
        <text>N-terminal L-seryl-[histone H4] + acetyl-CoA = N-terminal N(alpha)-acetyl-L-seryl-[histone H4] + CoA + H(+)</text>
        <dbReference type="Rhea" id="RHEA:50596"/>
        <dbReference type="Rhea" id="RHEA-COMP:12740"/>
        <dbReference type="Rhea" id="RHEA-COMP:12743"/>
        <dbReference type="ChEBI" id="CHEBI:15378"/>
        <dbReference type="ChEBI" id="CHEBI:57287"/>
        <dbReference type="ChEBI" id="CHEBI:57288"/>
        <dbReference type="ChEBI" id="CHEBI:64738"/>
        <dbReference type="ChEBI" id="CHEBI:83690"/>
        <dbReference type="EC" id="2.3.1.257"/>
    </reaction>
</comment>
<dbReference type="Pfam" id="PF00583">
    <property type="entry name" value="Acetyltransf_1"/>
    <property type="match status" value="1"/>
</dbReference>
<dbReference type="PhylomeDB" id="B4M5S4"/>
<protein>
    <recommendedName>
        <fullName evidence="5">N-alpha-acetyltransferase 40</fullName>
        <ecNumber evidence="4">2.3.1.257</ecNumber>
    </recommendedName>
</protein>
<dbReference type="GO" id="GO:0043998">
    <property type="term" value="F:histone H2A acetyltransferase activity"/>
    <property type="evidence" value="ECO:0007669"/>
    <property type="project" value="InterPro"/>
</dbReference>
<sequence length="204" mass="23697">MTNRDELSSAAKHKLIEAVAREKNPLDRLPGIYDSYKSSSGEEFKLYCRAKADMDAKTLKWTFKLAEQNVGPFYKHLKMGWQPKIKQSELNKNWARFLVAQNQQKQPVAYTMFRFDMDDGDCVLYCYEIQIAPEYQRKGLGKFMMETLESCAKIWQLEKLMLTVLNNNENSLKFFKALGYAKDETSPDILQEADYQILSKSMLG</sequence>
<dbReference type="InterPro" id="IPR016181">
    <property type="entry name" value="Acyl_CoA_acyltransferase"/>
</dbReference>
<keyword evidence="8" id="KW-0539">Nucleus</keyword>
<evidence type="ECO:0000256" key="10">
    <source>
        <dbReference type="ARBA" id="ARBA00047821"/>
    </source>
</evidence>
<dbReference type="GO" id="GO:0005737">
    <property type="term" value="C:cytoplasm"/>
    <property type="evidence" value="ECO:0007669"/>
    <property type="project" value="UniProtKB-SubCell"/>
</dbReference>
<dbReference type="STRING" id="7244.B4M5S4"/>
<evidence type="ECO:0000313" key="13">
    <source>
        <dbReference type="EMBL" id="EDW59000.1"/>
    </source>
</evidence>
<dbReference type="CDD" id="cd04301">
    <property type="entry name" value="NAT_SF"/>
    <property type="match status" value="1"/>
</dbReference>
<evidence type="ECO:0000256" key="7">
    <source>
        <dbReference type="ARBA" id="ARBA00022679"/>
    </source>
</evidence>
<dbReference type="PANTHER" id="PTHR20531">
    <property type="entry name" value="N-ALPHA-ACETYLTRANSFERASE 40"/>
    <property type="match status" value="1"/>
</dbReference>
<gene>
    <name evidence="13" type="primary">Dvir\GJ10522</name>
    <name evidence="13" type="ORF">Dvir_GJ10522</name>
</gene>
<evidence type="ECO:0000256" key="2">
    <source>
        <dbReference type="ARBA" id="ARBA00004496"/>
    </source>
</evidence>
<comment type="subcellular location">
    <subcellularLocation>
        <location evidence="2">Cytoplasm</location>
    </subcellularLocation>
    <subcellularLocation>
        <location evidence="1">Nucleus</location>
    </subcellularLocation>
</comment>
<dbReference type="GO" id="GO:0005634">
    <property type="term" value="C:nucleus"/>
    <property type="evidence" value="ECO:0007669"/>
    <property type="project" value="UniProtKB-SubCell"/>
</dbReference>
<dbReference type="PANTHER" id="PTHR20531:SF1">
    <property type="entry name" value="N-ALPHA-ACETYLTRANSFERASE 40"/>
    <property type="match status" value="1"/>
</dbReference>
<evidence type="ECO:0000256" key="4">
    <source>
        <dbReference type="ARBA" id="ARBA00012950"/>
    </source>
</evidence>
<evidence type="ECO:0000313" key="14">
    <source>
        <dbReference type="Proteomes" id="UP000008792"/>
    </source>
</evidence>
<evidence type="ECO:0000259" key="12">
    <source>
        <dbReference type="PROSITE" id="PS51186"/>
    </source>
</evidence>
<proteinExistence type="inferred from homology"/>
<dbReference type="FunCoup" id="B4M5S4">
    <property type="interactions" value="2146"/>
</dbReference>
<dbReference type="SUPFAM" id="SSF55729">
    <property type="entry name" value="Acyl-CoA N-acyltransferases (Nat)"/>
    <property type="match status" value="1"/>
</dbReference>
<evidence type="ECO:0000256" key="1">
    <source>
        <dbReference type="ARBA" id="ARBA00004123"/>
    </source>
</evidence>
<keyword evidence="7 13" id="KW-0808">Transferase</keyword>
<dbReference type="KEGG" id="dvi:6632220"/>
<dbReference type="Gene3D" id="3.40.630.30">
    <property type="match status" value="1"/>
</dbReference>
<dbReference type="OrthoDB" id="424551at2759"/>
<evidence type="ECO:0000256" key="11">
    <source>
        <dbReference type="ARBA" id="ARBA00049524"/>
    </source>
</evidence>
<dbReference type="InParanoid" id="B4M5S4"/>
<dbReference type="eggNOG" id="KOG2488">
    <property type="taxonomic scope" value="Eukaryota"/>
</dbReference>
<reference evidence="13 14" key="1">
    <citation type="journal article" date="2007" name="Nature">
        <title>Evolution of genes and genomes on the Drosophila phylogeny.</title>
        <authorList>
            <consortium name="Drosophila 12 Genomes Consortium"/>
            <person name="Clark A.G."/>
            <person name="Eisen M.B."/>
            <person name="Smith D.R."/>
            <person name="Bergman C.M."/>
            <person name="Oliver B."/>
            <person name="Markow T.A."/>
            <person name="Kaufman T.C."/>
            <person name="Kellis M."/>
            <person name="Gelbart W."/>
            <person name="Iyer V.N."/>
            <person name="Pollard D.A."/>
            <person name="Sackton T.B."/>
            <person name="Larracuente A.M."/>
            <person name="Singh N.D."/>
            <person name="Abad J.P."/>
            <person name="Abt D.N."/>
            <person name="Adryan B."/>
            <person name="Aguade M."/>
            <person name="Akashi H."/>
            <person name="Anderson W.W."/>
            <person name="Aquadro C.F."/>
            <person name="Ardell D.H."/>
            <person name="Arguello R."/>
            <person name="Artieri C.G."/>
            <person name="Barbash D.A."/>
            <person name="Barker D."/>
            <person name="Barsanti P."/>
            <person name="Batterham P."/>
            <person name="Batzoglou S."/>
            <person name="Begun D."/>
            <person name="Bhutkar A."/>
            <person name="Blanco E."/>
            <person name="Bosak S.A."/>
            <person name="Bradley R.K."/>
            <person name="Brand A.D."/>
            <person name="Brent M.R."/>
            <person name="Brooks A.N."/>
            <person name="Brown R.H."/>
            <person name="Butlin R.K."/>
            <person name="Caggese C."/>
            <person name="Calvi B.R."/>
            <person name="Bernardo de Carvalho A."/>
            <person name="Caspi A."/>
            <person name="Castrezana S."/>
            <person name="Celniker S.E."/>
            <person name="Chang J.L."/>
            <person name="Chapple C."/>
            <person name="Chatterji S."/>
            <person name="Chinwalla A."/>
            <person name="Civetta A."/>
            <person name="Clifton S.W."/>
            <person name="Comeron J.M."/>
            <person name="Costello J.C."/>
            <person name="Coyne J.A."/>
            <person name="Daub J."/>
            <person name="David R.G."/>
            <person name="Delcher A.L."/>
            <person name="Delehaunty K."/>
            <person name="Do C.B."/>
            <person name="Ebling H."/>
            <person name="Edwards K."/>
            <person name="Eickbush T."/>
            <person name="Evans J.D."/>
            <person name="Filipski A."/>
            <person name="Findeiss S."/>
            <person name="Freyhult E."/>
            <person name="Fulton L."/>
            <person name="Fulton R."/>
            <person name="Garcia A.C."/>
            <person name="Gardiner A."/>
            <person name="Garfield D.A."/>
            <person name="Garvin B.E."/>
            <person name="Gibson G."/>
            <person name="Gilbert D."/>
            <person name="Gnerre S."/>
            <person name="Godfrey J."/>
            <person name="Good R."/>
            <person name="Gotea V."/>
            <person name="Gravely B."/>
            <person name="Greenberg A.J."/>
            <person name="Griffiths-Jones S."/>
            <person name="Gross S."/>
            <person name="Guigo R."/>
            <person name="Gustafson E.A."/>
            <person name="Haerty W."/>
            <person name="Hahn M.W."/>
            <person name="Halligan D.L."/>
            <person name="Halpern A.L."/>
            <person name="Halter G.M."/>
            <person name="Han M.V."/>
            <person name="Heger A."/>
            <person name="Hillier L."/>
            <person name="Hinrichs A.S."/>
            <person name="Holmes I."/>
            <person name="Hoskins R.A."/>
            <person name="Hubisz M.J."/>
            <person name="Hultmark D."/>
            <person name="Huntley M.A."/>
            <person name="Jaffe D.B."/>
            <person name="Jagadeeshan S."/>
            <person name="Jeck W.R."/>
            <person name="Johnson J."/>
            <person name="Jones C.D."/>
            <person name="Jordan W.C."/>
            <person name="Karpen G.H."/>
            <person name="Kataoka E."/>
            <person name="Keightley P.D."/>
            <person name="Kheradpour P."/>
            <person name="Kirkness E.F."/>
            <person name="Koerich L.B."/>
            <person name="Kristiansen K."/>
            <person name="Kudrna D."/>
            <person name="Kulathinal R.J."/>
            <person name="Kumar S."/>
            <person name="Kwok R."/>
            <person name="Lander E."/>
            <person name="Langley C.H."/>
            <person name="Lapoint R."/>
            <person name="Lazzaro B.P."/>
            <person name="Lee S.J."/>
            <person name="Levesque L."/>
            <person name="Li R."/>
            <person name="Lin C.F."/>
            <person name="Lin M.F."/>
            <person name="Lindblad-Toh K."/>
            <person name="Llopart A."/>
            <person name="Long M."/>
            <person name="Low L."/>
            <person name="Lozovsky E."/>
            <person name="Lu J."/>
            <person name="Luo M."/>
            <person name="Machado C.A."/>
            <person name="Makalowski W."/>
            <person name="Marzo M."/>
            <person name="Matsuda M."/>
            <person name="Matzkin L."/>
            <person name="McAllister B."/>
            <person name="McBride C.S."/>
            <person name="McKernan B."/>
            <person name="McKernan K."/>
            <person name="Mendez-Lago M."/>
            <person name="Minx P."/>
            <person name="Mollenhauer M.U."/>
            <person name="Montooth K."/>
            <person name="Mount S.M."/>
            <person name="Mu X."/>
            <person name="Myers E."/>
            <person name="Negre B."/>
            <person name="Newfeld S."/>
            <person name="Nielsen R."/>
            <person name="Noor M.A."/>
            <person name="O'Grady P."/>
            <person name="Pachter L."/>
            <person name="Papaceit M."/>
            <person name="Parisi M.J."/>
            <person name="Parisi M."/>
            <person name="Parts L."/>
            <person name="Pedersen J.S."/>
            <person name="Pesole G."/>
            <person name="Phillippy A.M."/>
            <person name="Ponting C.P."/>
            <person name="Pop M."/>
            <person name="Porcelli D."/>
            <person name="Powell J.R."/>
            <person name="Prohaska S."/>
            <person name="Pruitt K."/>
            <person name="Puig M."/>
            <person name="Quesneville H."/>
            <person name="Ram K.R."/>
            <person name="Rand D."/>
            <person name="Rasmussen M.D."/>
            <person name="Reed L.K."/>
            <person name="Reenan R."/>
            <person name="Reily A."/>
            <person name="Remington K.A."/>
            <person name="Rieger T.T."/>
            <person name="Ritchie M.G."/>
            <person name="Robin C."/>
            <person name="Rogers Y.H."/>
            <person name="Rohde C."/>
            <person name="Rozas J."/>
            <person name="Rubenfield M.J."/>
            <person name="Ruiz A."/>
            <person name="Russo S."/>
            <person name="Salzberg S.L."/>
            <person name="Sanchez-Gracia A."/>
            <person name="Saranga D.J."/>
            <person name="Sato H."/>
            <person name="Schaeffer S.W."/>
            <person name="Schatz M.C."/>
            <person name="Schlenke T."/>
            <person name="Schwartz R."/>
            <person name="Segarra C."/>
            <person name="Singh R.S."/>
            <person name="Sirot L."/>
            <person name="Sirota M."/>
            <person name="Sisneros N.B."/>
            <person name="Smith C.D."/>
            <person name="Smith T.F."/>
            <person name="Spieth J."/>
            <person name="Stage D.E."/>
            <person name="Stark A."/>
            <person name="Stephan W."/>
            <person name="Strausberg R.L."/>
            <person name="Strempel S."/>
            <person name="Sturgill D."/>
            <person name="Sutton G."/>
            <person name="Sutton G.G."/>
            <person name="Tao W."/>
            <person name="Teichmann S."/>
            <person name="Tobari Y.N."/>
            <person name="Tomimura Y."/>
            <person name="Tsolas J.M."/>
            <person name="Valente V.L."/>
            <person name="Venter E."/>
            <person name="Venter J.C."/>
            <person name="Vicario S."/>
            <person name="Vieira F.G."/>
            <person name="Vilella A.J."/>
            <person name="Villasante A."/>
            <person name="Walenz B."/>
            <person name="Wang J."/>
            <person name="Wasserman M."/>
            <person name="Watts T."/>
            <person name="Wilson D."/>
            <person name="Wilson R.K."/>
            <person name="Wing R.A."/>
            <person name="Wolfner M.F."/>
            <person name="Wong A."/>
            <person name="Wong G.K."/>
            <person name="Wu C.I."/>
            <person name="Wu G."/>
            <person name="Yamamoto D."/>
            <person name="Yang H.P."/>
            <person name="Yang S.P."/>
            <person name="Yorke J.A."/>
            <person name="Yoshida K."/>
            <person name="Zdobnov E."/>
            <person name="Zhang P."/>
            <person name="Zhang Y."/>
            <person name="Zimin A.V."/>
            <person name="Baldwin J."/>
            <person name="Abdouelleil A."/>
            <person name="Abdulkadir J."/>
            <person name="Abebe A."/>
            <person name="Abera B."/>
            <person name="Abreu J."/>
            <person name="Acer S.C."/>
            <person name="Aftuck L."/>
            <person name="Alexander A."/>
            <person name="An P."/>
            <person name="Anderson E."/>
            <person name="Anderson S."/>
            <person name="Arachi H."/>
            <person name="Azer M."/>
            <person name="Bachantsang P."/>
            <person name="Barry A."/>
            <person name="Bayul T."/>
            <person name="Berlin A."/>
            <person name="Bessette D."/>
            <person name="Bloom T."/>
            <person name="Blye J."/>
            <person name="Boguslavskiy L."/>
            <person name="Bonnet C."/>
            <person name="Boukhgalter B."/>
            <person name="Bourzgui I."/>
            <person name="Brown A."/>
            <person name="Cahill P."/>
            <person name="Channer S."/>
            <person name="Cheshatsang Y."/>
            <person name="Chuda L."/>
            <person name="Citroen M."/>
            <person name="Collymore A."/>
            <person name="Cooke P."/>
            <person name="Costello M."/>
            <person name="D'Aco K."/>
            <person name="Daza R."/>
            <person name="De Haan G."/>
            <person name="DeGray S."/>
            <person name="DeMaso C."/>
            <person name="Dhargay N."/>
            <person name="Dooley K."/>
            <person name="Dooley E."/>
            <person name="Doricent M."/>
            <person name="Dorje P."/>
            <person name="Dorjee K."/>
            <person name="Dupes A."/>
            <person name="Elong R."/>
            <person name="Falk J."/>
            <person name="Farina A."/>
            <person name="Faro S."/>
            <person name="Ferguson D."/>
            <person name="Fisher S."/>
            <person name="Foley C.D."/>
            <person name="Franke A."/>
            <person name="Friedrich D."/>
            <person name="Gadbois L."/>
            <person name="Gearin G."/>
            <person name="Gearin C.R."/>
            <person name="Giannoukos G."/>
            <person name="Goode T."/>
            <person name="Graham J."/>
            <person name="Grandbois E."/>
            <person name="Grewal S."/>
            <person name="Gyaltsen K."/>
            <person name="Hafez N."/>
            <person name="Hagos B."/>
            <person name="Hall J."/>
            <person name="Henson C."/>
            <person name="Hollinger A."/>
            <person name="Honan T."/>
            <person name="Huard M.D."/>
            <person name="Hughes L."/>
            <person name="Hurhula B."/>
            <person name="Husby M.E."/>
            <person name="Kamat A."/>
            <person name="Kanga B."/>
            <person name="Kashin S."/>
            <person name="Khazanovich D."/>
            <person name="Kisner P."/>
            <person name="Lance K."/>
            <person name="Lara M."/>
            <person name="Lee W."/>
            <person name="Lennon N."/>
            <person name="Letendre F."/>
            <person name="LeVine R."/>
            <person name="Lipovsky A."/>
            <person name="Liu X."/>
            <person name="Liu J."/>
            <person name="Liu S."/>
            <person name="Lokyitsang T."/>
            <person name="Lokyitsang Y."/>
            <person name="Lubonja R."/>
            <person name="Lui A."/>
            <person name="MacDonald P."/>
            <person name="Magnisalis V."/>
            <person name="Maru K."/>
            <person name="Matthews C."/>
            <person name="McCusker W."/>
            <person name="McDonough S."/>
            <person name="Mehta T."/>
            <person name="Meldrim J."/>
            <person name="Meneus L."/>
            <person name="Mihai O."/>
            <person name="Mihalev A."/>
            <person name="Mihova T."/>
            <person name="Mittelman R."/>
            <person name="Mlenga V."/>
            <person name="Montmayeur A."/>
            <person name="Mulrain L."/>
            <person name="Navidi A."/>
            <person name="Naylor J."/>
            <person name="Negash T."/>
            <person name="Nguyen T."/>
            <person name="Nguyen N."/>
            <person name="Nicol R."/>
            <person name="Norbu C."/>
            <person name="Norbu N."/>
            <person name="Novod N."/>
            <person name="O'Neill B."/>
            <person name="Osman S."/>
            <person name="Markiewicz E."/>
            <person name="Oyono O.L."/>
            <person name="Patti C."/>
            <person name="Phunkhang P."/>
            <person name="Pierre F."/>
            <person name="Priest M."/>
            <person name="Raghuraman S."/>
            <person name="Rege F."/>
            <person name="Reyes R."/>
            <person name="Rise C."/>
            <person name="Rogov P."/>
            <person name="Ross K."/>
            <person name="Ryan E."/>
            <person name="Settipalli S."/>
            <person name="Shea T."/>
            <person name="Sherpa N."/>
            <person name="Shi L."/>
            <person name="Shih D."/>
            <person name="Sparrow T."/>
            <person name="Spaulding J."/>
            <person name="Stalker J."/>
            <person name="Stange-Thomann N."/>
            <person name="Stavropoulos S."/>
            <person name="Stone C."/>
            <person name="Strader C."/>
            <person name="Tesfaye S."/>
            <person name="Thomson T."/>
            <person name="Thoulutsang Y."/>
            <person name="Thoulutsang D."/>
            <person name="Topham K."/>
            <person name="Topping I."/>
            <person name="Tsamla T."/>
            <person name="Vassiliev H."/>
            <person name="Vo A."/>
            <person name="Wangchuk T."/>
            <person name="Wangdi T."/>
            <person name="Weiand M."/>
            <person name="Wilkinson J."/>
            <person name="Wilson A."/>
            <person name="Yadav S."/>
            <person name="Young G."/>
            <person name="Yu Q."/>
            <person name="Zembek L."/>
            <person name="Zhong D."/>
            <person name="Zimmer A."/>
            <person name="Zwirko Z."/>
            <person name="Jaffe D.B."/>
            <person name="Alvarez P."/>
            <person name="Brockman W."/>
            <person name="Butler J."/>
            <person name="Chin C."/>
            <person name="Gnerre S."/>
            <person name="Grabherr M."/>
            <person name="Kleber M."/>
            <person name="Mauceli E."/>
            <person name="MacCallum I."/>
        </authorList>
    </citation>
    <scope>NUCLEOTIDE SEQUENCE [LARGE SCALE GENOMIC DNA]</scope>
    <source>
        <strain evidence="14">Tucson 15010-1051.87</strain>
    </source>
</reference>
<organism evidence="13 14">
    <name type="scientific">Drosophila virilis</name>
    <name type="common">Fruit fly</name>
    <dbReference type="NCBI Taxonomy" id="7244"/>
    <lineage>
        <taxon>Eukaryota</taxon>
        <taxon>Metazoa</taxon>
        <taxon>Ecdysozoa</taxon>
        <taxon>Arthropoda</taxon>
        <taxon>Hexapoda</taxon>
        <taxon>Insecta</taxon>
        <taxon>Pterygota</taxon>
        <taxon>Neoptera</taxon>
        <taxon>Endopterygota</taxon>
        <taxon>Diptera</taxon>
        <taxon>Brachycera</taxon>
        <taxon>Muscomorpha</taxon>
        <taxon>Ephydroidea</taxon>
        <taxon>Drosophilidae</taxon>
        <taxon>Drosophila</taxon>
    </lineage>
</organism>
<evidence type="ECO:0000256" key="9">
    <source>
        <dbReference type="ARBA" id="ARBA00023315"/>
    </source>
</evidence>
<keyword evidence="9 13" id="KW-0012">Acyltransferase</keyword>
<dbReference type="EMBL" id="CH940652">
    <property type="protein sequence ID" value="EDW59000.1"/>
    <property type="molecule type" value="Genomic_DNA"/>
</dbReference>
<evidence type="ECO:0000256" key="6">
    <source>
        <dbReference type="ARBA" id="ARBA00022490"/>
    </source>
</evidence>
<dbReference type="HOGENOM" id="CLU_051699_1_1_1"/>
<evidence type="ECO:0000256" key="8">
    <source>
        <dbReference type="ARBA" id="ARBA00023242"/>
    </source>
</evidence>
<dbReference type="OMA" id="ETNVGPY"/>
<evidence type="ECO:0000256" key="5">
    <source>
        <dbReference type="ARBA" id="ARBA00015043"/>
    </source>
</evidence>